<reference evidence="3 4" key="1">
    <citation type="submission" date="2019-02" db="EMBL/GenBank/DDBJ databases">
        <title>Thermus sp. a novel from hot spring.</title>
        <authorList>
            <person name="Zhao Z."/>
        </authorList>
    </citation>
    <scope>NUCLEOTIDE SEQUENCE [LARGE SCALE GENOMIC DNA]</scope>
    <source>
        <strain evidence="3 4">CFH 72773T</strain>
    </source>
</reference>
<feature type="domain" description="Fumarylacetoacetase-like C-terminal" evidence="2">
    <location>
        <begin position="66"/>
        <end position="249"/>
    </location>
</feature>
<organism evidence="3 4">
    <name type="scientific">Thermus thermamylovorans</name>
    <dbReference type="NCBI Taxonomy" id="2509362"/>
    <lineage>
        <taxon>Bacteria</taxon>
        <taxon>Thermotogati</taxon>
        <taxon>Deinococcota</taxon>
        <taxon>Deinococci</taxon>
        <taxon>Thermales</taxon>
        <taxon>Thermaceae</taxon>
        <taxon>Thermus</taxon>
    </lineage>
</organism>
<keyword evidence="4" id="KW-1185">Reference proteome</keyword>
<dbReference type="PANTHER" id="PTHR30143">
    <property type="entry name" value="ACID HYDRATASE"/>
    <property type="match status" value="1"/>
</dbReference>
<dbReference type="InterPro" id="IPR050772">
    <property type="entry name" value="Hydratase-Decarb/MhpD_sf"/>
</dbReference>
<dbReference type="OrthoDB" id="9792137at2"/>
<evidence type="ECO:0000313" key="4">
    <source>
        <dbReference type="Proteomes" id="UP000292858"/>
    </source>
</evidence>
<evidence type="ECO:0000313" key="3">
    <source>
        <dbReference type="EMBL" id="TBH15451.1"/>
    </source>
</evidence>
<sequence>MELEAFARELETAWVERKPIPPLSERGLRGVEAAYRVQEAWNTLRLAQGDRVVGRKIGLTSKAVQEQLGVDQPDFGHLWQSRFLGVGERGEVPFSLFLQPRVEGELAFLLGRRLEGPHVTPQEVLAATEAVAFALEIVDSRIADWRIRIEDTIADNASFGAFFVGPWERALLEEDLSTLGLVLYKNGDPVAQGVGVACLGHPARAVAWLAGALARFGVALEPGDIVMSGAWAPVQAAGPGDLFTLEGTGGRGLSLRLA</sequence>
<comment type="caution">
    <text evidence="3">The sequence shown here is derived from an EMBL/GenBank/DDBJ whole genome shotgun (WGS) entry which is preliminary data.</text>
</comment>
<dbReference type="PANTHER" id="PTHR30143:SF0">
    <property type="entry name" value="2-KETO-4-PENTENOATE HYDRATASE"/>
    <property type="match status" value="1"/>
</dbReference>
<dbReference type="Proteomes" id="UP000292858">
    <property type="component" value="Unassembled WGS sequence"/>
</dbReference>
<dbReference type="EMBL" id="SIJL01000024">
    <property type="protein sequence ID" value="TBH15451.1"/>
    <property type="molecule type" value="Genomic_DNA"/>
</dbReference>
<dbReference type="Pfam" id="PF01557">
    <property type="entry name" value="FAA_hydrolase"/>
    <property type="match status" value="1"/>
</dbReference>
<evidence type="ECO:0000259" key="2">
    <source>
        <dbReference type="Pfam" id="PF01557"/>
    </source>
</evidence>
<gene>
    <name evidence="3" type="ORF">ETP66_11085</name>
</gene>
<name>A0A4Q9AW33_9DEIN</name>
<dbReference type="GO" id="GO:0005737">
    <property type="term" value="C:cytoplasm"/>
    <property type="evidence" value="ECO:0007669"/>
    <property type="project" value="TreeGrafter"/>
</dbReference>
<dbReference type="InterPro" id="IPR036663">
    <property type="entry name" value="Fumarylacetoacetase_C_sf"/>
</dbReference>
<dbReference type="GO" id="GO:0008684">
    <property type="term" value="F:2-oxopent-4-enoate hydratase activity"/>
    <property type="evidence" value="ECO:0007669"/>
    <property type="project" value="TreeGrafter"/>
</dbReference>
<protein>
    <submittedName>
        <fullName evidence="3">2-hydroxypenta-2,4-dienoate hydratase</fullName>
    </submittedName>
</protein>
<dbReference type="InterPro" id="IPR011234">
    <property type="entry name" value="Fumarylacetoacetase-like_C"/>
</dbReference>
<proteinExistence type="predicted"/>
<keyword evidence="1" id="KW-0456">Lyase</keyword>
<dbReference type="AlphaFoldDB" id="A0A4Q9AW33"/>
<dbReference type="SUPFAM" id="SSF56529">
    <property type="entry name" value="FAH"/>
    <property type="match status" value="1"/>
</dbReference>
<dbReference type="Gene3D" id="3.90.850.10">
    <property type="entry name" value="Fumarylacetoacetase-like, C-terminal domain"/>
    <property type="match status" value="1"/>
</dbReference>
<accession>A0A4Q9AW33</accession>
<dbReference type="RefSeq" id="WP_130842655.1">
    <property type="nucleotide sequence ID" value="NZ_SIJL01000024.1"/>
</dbReference>
<evidence type="ECO:0000256" key="1">
    <source>
        <dbReference type="ARBA" id="ARBA00023239"/>
    </source>
</evidence>